<dbReference type="RefSeq" id="XP_065670378.1">
    <property type="nucleotide sequence ID" value="XM_065814306.1"/>
</dbReference>
<name>A0ABM4D7T4_HYDVU</name>
<proteinExistence type="inferred from homology"/>
<keyword evidence="7" id="KW-1185">Reference proteome</keyword>
<gene>
    <name evidence="8" type="primary">LOC101238721</name>
</gene>
<dbReference type="SMART" id="SM01027">
    <property type="entry name" value="Beta-Casp"/>
    <property type="match status" value="1"/>
</dbReference>
<dbReference type="Gene3D" id="3.60.15.10">
    <property type="entry name" value="Ribonuclease Z/Hydroxyacylglutathione hydrolase-like"/>
    <property type="match status" value="1"/>
</dbReference>
<evidence type="ECO:0000256" key="4">
    <source>
        <dbReference type="ARBA" id="ARBA00022490"/>
    </source>
</evidence>
<dbReference type="Pfam" id="PF21382">
    <property type="entry name" value="IntS9_C"/>
    <property type="match status" value="1"/>
</dbReference>
<dbReference type="Gene3D" id="3.40.50.10890">
    <property type="match status" value="1"/>
</dbReference>
<dbReference type="InterPro" id="IPR001279">
    <property type="entry name" value="Metallo-B-lactamas"/>
</dbReference>
<keyword evidence="5" id="KW-0539">Nucleus</keyword>
<dbReference type="InterPro" id="IPR022712">
    <property type="entry name" value="Beta_Casp"/>
</dbReference>
<comment type="similarity">
    <text evidence="3">Belongs to the metallo-beta-lactamase superfamily. RNA-metabolizing metallo-beta-lactamase-like family. INTS9 subfamily.</text>
</comment>
<sequence length="642" mass="71763">MYVLSKGLCSPCMVMKFKHLTIMLDCHLDLSPLLNYLPLAAVCRNKKDSLKQWTCSEIKQQLGTETNFFEIGGRVFIDGVPEVSSPESGLIDFSTIDVILLTNFYNILALPYVTEYSGFNGKVFATEPTLHFGRLYMEELVSYNESFLQKKKFTLWKNKDIQKFLPSPLCDFHDAVTWEGIYNARDVSSSISKIQCVGFSERIDVLGLIRVTAVSSGYAIGSSNWVLETDYHKICYISSSSTYATHSLPMEQNALKNSDLCILNSLTPTGIVNPDAMLRDFCSNLAVTLKNGGNVLIPCFPSGVIFDLFEYLCAFMDGSGLSFIPIYFISPVADSSLAYANIYAEWLNTNKQAKVYLPEPPFLHHELVKNGRIKHYENLHSGLSSSLKTPSIVFTGHPSLRFGDVVHFLNLWGHESGNTVIFIDSEFPYLEALTPYQPLSMKAVFCPIDPRLNFHQSNKLLRDIKPGLVVIPEAYQTPPVLMPQRTDLTINTDIPVRAFQYMDVIDIPLHKTFAKVTLSPEVAKSLCPKQIEDGLAIASVRAKVVTRDNRHTLKPVDLDNEISKVGKQLFGSIDVNQFISALKMQGINNAEVESTGSGHIIHFPDIDAMIQLEVGNTHIINHTNEQLRVKIKNAVLACLIQV</sequence>
<dbReference type="PANTHER" id="PTHR46094:SF1">
    <property type="entry name" value="INTEGRATOR COMPLEX SUBUNIT 9"/>
    <property type="match status" value="1"/>
</dbReference>
<dbReference type="Pfam" id="PF16661">
    <property type="entry name" value="Lactamase_B_6"/>
    <property type="match status" value="1"/>
</dbReference>
<protein>
    <submittedName>
        <fullName evidence="8">Integrator complex subunit 9 homolog isoform X3</fullName>
    </submittedName>
</protein>
<feature type="domain" description="Beta-Casp" evidence="6">
    <location>
        <begin position="305"/>
        <end position="433"/>
    </location>
</feature>
<dbReference type="InterPro" id="IPR027074">
    <property type="entry name" value="Integrator_9su"/>
</dbReference>
<evidence type="ECO:0000259" key="6">
    <source>
        <dbReference type="SMART" id="SM01027"/>
    </source>
</evidence>
<evidence type="ECO:0000256" key="1">
    <source>
        <dbReference type="ARBA" id="ARBA00004123"/>
    </source>
</evidence>
<organism evidence="7 8">
    <name type="scientific">Hydra vulgaris</name>
    <name type="common">Hydra</name>
    <name type="synonym">Hydra attenuata</name>
    <dbReference type="NCBI Taxonomy" id="6087"/>
    <lineage>
        <taxon>Eukaryota</taxon>
        <taxon>Metazoa</taxon>
        <taxon>Cnidaria</taxon>
        <taxon>Hydrozoa</taxon>
        <taxon>Hydroidolina</taxon>
        <taxon>Anthoathecata</taxon>
        <taxon>Aplanulata</taxon>
        <taxon>Hydridae</taxon>
        <taxon>Hydra</taxon>
    </lineage>
</organism>
<comment type="subcellular location">
    <subcellularLocation>
        <location evidence="2">Cytoplasm</location>
    </subcellularLocation>
    <subcellularLocation>
        <location evidence="1">Nucleus</location>
    </subcellularLocation>
</comment>
<evidence type="ECO:0000256" key="2">
    <source>
        <dbReference type="ARBA" id="ARBA00004496"/>
    </source>
</evidence>
<dbReference type="Pfam" id="PF10996">
    <property type="entry name" value="Beta-Casp"/>
    <property type="match status" value="1"/>
</dbReference>
<dbReference type="SUPFAM" id="SSF56281">
    <property type="entry name" value="Metallo-hydrolase/oxidoreductase"/>
    <property type="match status" value="1"/>
</dbReference>
<keyword evidence="4" id="KW-0963">Cytoplasm</keyword>
<accession>A0ABM4D7T4</accession>
<evidence type="ECO:0000256" key="3">
    <source>
        <dbReference type="ARBA" id="ARBA00006861"/>
    </source>
</evidence>
<dbReference type="GeneID" id="101238721"/>
<dbReference type="Proteomes" id="UP001652625">
    <property type="component" value="Chromosome 12"/>
</dbReference>
<evidence type="ECO:0000313" key="8">
    <source>
        <dbReference type="RefSeq" id="XP_065670378.1"/>
    </source>
</evidence>
<reference evidence="8" key="1">
    <citation type="submission" date="2025-08" db="UniProtKB">
        <authorList>
            <consortium name="RefSeq"/>
        </authorList>
    </citation>
    <scope>IDENTIFICATION</scope>
</reference>
<dbReference type="InterPro" id="IPR048660">
    <property type="entry name" value="IntS9-like_C"/>
</dbReference>
<evidence type="ECO:0000256" key="5">
    <source>
        <dbReference type="ARBA" id="ARBA00023242"/>
    </source>
</evidence>
<dbReference type="InterPro" id="IPR036866">
    <property type="entry name" value="RibonucZ/Hydroxyglut_hydro"/>
</dbReference>
<dbReference type="PANTHER" id="PTHR46094">
    <property type="entry name" value="INTEGRATOR COMPLEX SUBUNIT 9"/>
    <property type="match status" value="1"/>
</dbReference>
<evidence type="ECO:0000313" key="7">
    <source>
        <dbReference type="Proteomes" id="UP001652625"/>
    </source>
</evidence>